<feature type="domain" description="TonB-dependent receptor-like beta-barrel" evidence="11">
    <location>
        <begin position="438"/>
        <end position="1018"/>
    </location>
</feature>
<keyword evidence="4 8" id="KW-0812">Transmembrane</keyword>
<dbReference type="InterPro" id="IPR036942">
    <property type="entry name" value="Beta-barrel_TonB_sf"/>
</dbReference>
<comment type="similarity">
    <text evidence="8 9">Belongs to the TonB-dependent receptor family.</text>
</comment>
<dbReference type="PROSITE" id="PS52016">
    <property type="entry name" value="TONB_DEPENDENT_REC_3"/>
    <property type="match status" value="1"/>
</dbReference>
<sequence>MKFKLSLLLLLLPIVAAAQIKIQGTVISSSDHQPMIGVTVRIAGTNILTVTDADGHYIISAKKPGALEYSFIGCKNETRPFSSTTTLNVEMSDDVNQLDEVVVIGYGSMKKSDLTGSVATISAKDLKKTPAASVDQALQGRAAGVTVNASSGQPGQAAEVRIRGIGTVNNSAPIYVVDGVITDNISFLSPNDIESTEILKDASATAIYGSRGANGVVLITTKKGEKGVSTISLDMYYGFQSRWKKLKLMNSSDFFNTYEAINAAKSEQTFYNKYGFNRWLQTYKLGNDPHFAIAKIDGYTRKGIDYGIQGLDYSVVNTDWQDEVFKSNAPIQNYHVSFDGGGDKTSYSMSASYFNQEGTIIGSNYERFTLRANTSCQLKPWLKIGENLSYVYSMGRTAMNNSSSANASVISAAIAMAPWDLAYYPENAVNVNGADMGGRYAAPSNFKNATNPFSMVYTSHPKSRTSRWIGDIYLEFTPFKGFSYRTDASYDEVNLKYRLFKDAHDVSVKDYLENNFLERSLSHYSTFTWENIVNYVFDINKIHSFNLMVGQTTEEYNYYSIGNSGSGILNPDEKNWYLNQTTLDNTNKAGDGVSRTRRLSFLGRAHYTLLDRYMFTFNFRADGSNKFPENTWGYFPSLAAAWRVSEEPWLKGKWAALDYLKLRAGWGQIGNDKIGNDAFNQTIFTSGPTFVGYPFNGTIANGATILTYVNQGGKWERTETWNAGIDAALWNGKLSFTVEGFIRNTKDMLLYVKGPAWVGNRYDAQANVGTVRNSGVEITLGHHNTLGDFTYGIDGNMSFIKNELTALNGGAPVYGDRVMSDEGLPLFTFWGYKYKGVFASQADADAALPGYAKSGQANPYGTGDAIYEDINHDGVIDDNDKTKLGNNFPKVSYGLNLSASWKNIDLQLFFQGVAGNKIYNALNERLYGTGTESNLSSDMLKVWSWENADSRDYRVTDYAQAGIPNPKHSINFYNSDRFIESGSYLRLKNIQLGYNFPDRLIKPLGLKTLRVYLQASNLFTITDYSGYDPEVAGGVDYGNYPQARTYLMGLNLSF</sequence>
<dbReference type="SUPFAM" id="SSF56935">
    <property type="entry name" value="Porins"/>
    <property type="match status" value="1"/>
</dbReference>
<dbReference type="SUPFAM" id="SSF49464">
    <property type="entry name" value="Carboxypeptidase regulatory domain-like"/>
    <property type="match status" value="1"/>
</dbReference>
<keyword evidence="3 8" id="KW-1134">Transmembrane beta strand</keyword>
<dbReference type="Gene3D" id="2.170.130.10">
    <property type="entry name" value="TonB-dependent receptor, plug domain"/>
    <property type="match status" value="1"/>
</dbReference>
<comment type="caution">
    <text evidence="13">The sequence shown here is derived from an EMBL/GenBank/DDBJ whole genome shotgun (WGS) entry which is preliminary data.</text>
</comment>
<evidence type="ECO:0000256" key="3">
    <source>
        <dbReference type="ARBA" id="ARBA00022452"/>
    </source>
</evidence>
<keyword evidence="10" id="KW-0732">Signal</keyword>
<evidence type="ECO:0000259" key="11">
    <source>
        <dbReference type="Pfam" id="PF00593"/>
    </source>
</evidence>
<comment type="subcellular location">
    <subcellularLocation>
        <location evidence="1 8">Cell outer membrane</location>
        <topology evidence="1 8">Multi-pass membrane protein</topology>
    </subcellularLocation>
</comment>
<dbReference type="InterPro" id="IPR039426">
    <property type="entry name" value="TonB-dep_rcpt-like"/>
</dbReference>
<dbReference type="InterPro" id="IPR037066">
    <property type="entry name" value="Plug_dom_sf"/>
</dbReference>
<dbReference type="InterPro" id="IPR023996">
    <property type="entry name" value="TonB-dep_OMP_SusC/RagA"/>
</dbReference>
<evidence type="ECO:0000256" key="10">
    <source>
        <dbReference type="SAM" id="SignalP"/>
    </source>
</evidence>
<organism evidence="13 14">
    <name type="scientific">Sodaliphilus pleomorphus</name>
    <dbReference type="NCBI Taxonomy" id="2606626"/>
    <lineage>
        <taxon>Bacteria</taxon>
        <taxon>Pseudomonadati</taxon>
        <taxon>Bacteroidota</taxon>
        <taxon>Bacteroidia</taxon>
        <taxon>Bacteroidales</taxon>
        <taxon>Muribaculaceae</taxon>
        <taxon>Sodaliphilus</taxon>
    </lineage>
</organism>
<name>A0A6L5X9P9_9BACT</name>
<dbReference type="InterPro" id="IPR000531">
    <property type="entry name" value="Beta-barrel_TonB"/>
</dbReference>
<feature type="domain" description="TonB-dependent receptor plug" evidence="12">
    <location>
        <begin position="111"/>
        <end position="216"/>
    </location>
</feature>
<dbReference type="Pfam" id="PF00593">
    <property type="entry name" value="TonB_dep_Rec_b-barrel"/>
    <property type="match status" value="1"/>
</dbReference>
<keyword evidence="6 8" id="KW-0472">Membrane</keyword>
<dbReference type="AlphaFoldDB" id="A0A6L5X9P9"/>
<evidence type="ECO:0000256" key="1">
    <source>
        <dbReference type="ARBA" id="ARBA00004571"/>
    </source>
</evidence>
<evidence type="ECO:0000259" key="12">
    <source>
        <dbReference type="Pfam" id="PF07715"/>
    </source>
</evidence>
<proteinExistence type="inferred from homology"/>
<accession>A0A6L5X9P9</accession>
<dbReference type="NCBIfam" id="TIGR04056">
    <property type="entry name" value="OMP_RagA_SusC"/>
    <property type="match status" value="1"/>
</dbReference>
<keyword evidence="7 8" id="KW-0998">Cell outer membrane</keyword>
<keyword evidence="5 9" id="KW-0798">TonB box</keyword>
<dbReference type="Gene3D" id="2.40.170.20">
    <property type="entry name" value="TonB-dependent receptor, beta-barrel domain"/>
    <property type="match status" value="1"/>
</dbReference>
<evidence type="ECO:0000256" key="7">
    <source>
        <dbReference type="ARBA" id="ARBA00023237"/>
    </source>
</evidence>
<dbReference type="InterPro" id="IPR008969">
    <property type="entry name" value="CarboxyPept-like_regulatory"/>
</dbReference>
<gene>
    <name evidence="13" type="ORF">FYJ29_04935</name>
</gene>
<feature type="chain" id="PRO_5026754770" evidence="10">
    <location>
        <begin position="19"/>
        <end position="1054"/>
    </location>
</feature>
<evidence type="ECO:0000313" key="14">
    <source>
        <dbReference type="Proteomes" id="UP000483362"/>
    </source>
</evidence>
<evidence type="ECO:0000256" key="6">
    <source>
        <dbReference type="ARBA" id="ARBA00023136"/>
    </source>
</evidence>
<dbReference type="Pfam" id="PF13715">
    <property type="entry name" value="CarbopepD_reg_2"/>
    <property type="match status" value="1"/>
</dbReference>
<keyword evidence="13" id="KW-0675">Receptor</keyword>
<protein>
    <submittedName>
        <fullName evidence="13">TonB-dependent receptor</fullName>
    </submittedName>
</protein>
<evidence type="ECO:0000256" key="4">
    <source>
        <dbReference type="ARBA" id="ARBA00022692"/>
    </source>
</evidence>
<evidence type="ECO:0000256" key="9">
    <source>
        <dbReference type="RuleBase" id="RU003357"/>
    </source>
</evidence>
<dbReference type="FunFam" id="2.170.130.10:FF:000008">
    <property type="entry name" value="SusC/RagA family TonB-linked outer membrane protein"/>
    <property type="match status" value="1"/>
</dbReference>
<dbReference type="GO" id="GO:0009279">
    <property type="term" value="C:cell outer membrane"/>
    <property type="evidence" value="ECO:0007669"/>
    <property type="project" value="UniProtKB-SubCell"/>
</dbReference>
<dbReference type="InterPro" id="IPR012910">
    <property type="entry name" value="Plug_dom"/>
</dbReference>
<dbReference type="Gene3D" id="2.60.40.1120">
    <property type="entry name" value="Carboxypeptidase-like, regulatory domain"/>
    <property type="match status" value="1"/>
</dbReference>
<reference evidence="13 14" key="1">
    <citation type="submission" date="2019-08" db="EMBL/GenBank/DDBJ databases">
        <title>In-depth cultivation of the pig gut microbiome towards novel bacterial diversity and tailored functional studies.</title>
        <authorList>
            <person name="Wylensek D."/>
            <person name="Hitch T.C.A."/>
            <person name="Clavel T."/>
        </authorList>
    </citation>
    <scope>NUCLEOTIDE SEQUENCE [LARGE SCALE GENOMIC DNA]</scope>
    <source>
        <strain evidence="13 14">Oil-RF-744-WCA-WT-10</strain>
    </source>
</reference>
<dbReference type="NCBIfam" id="TIGR04057">
    <property type="entry name" value="SusC_RagA_signa"/>
    <property type="match status" value="1"/>
</dbReference>
<evidence type="ECO:0000256" key="8">
    <source>
        <dbReference type="PROSITE-ProRule" id="PRU01360"/>
    </source>
</evidence>
<dbReference type="Proteomes" id="UP000483362">
    <property type="component" value="Unassembled WGS sequence"/>
</dbReference>
<evidence type="ECO:0000256" key="5">
    <source>
        <dbReference type="ARBA" id="ARBA00023077"/>
    </source>
</evidence>
<keyword evidence="14" id="KW-1185">Reference proteome</keyword>
<dbReference type="InterPro" id="IPR023997">
    <property type="entry name" value="TonB-dep_OMP_SusC/RagA_CS"/>
</dbReference>
<keyword evidence="2 8" id="KW-0813">Transport</keyword>
<evidence type="ECO:0000313" key="13">
    <source>
        <dbReference type="EMBL" id="MSS17109.1"/>
    </source>
</evidence>
<feature type="signal peptide" evidence="10">
    <location>
        <begin position="1"/>
        <end position="18"/>
    </location>
</feature>
<dbReference type="Pfam" id="PF07715">
    <property type="entry name" value="Plug"/>
    <property type="match status" value="1"/>
</dbReference>
<dbReference type="EMBL" id="VULT01000006">
    <property type="protein sequence ID" value="MSS17109.1"/>
    <property type="molecule type" value="Genomic_DNA"/>
</dbReference>
<dbReference type="RefSeq" id="WP_154326636.1">
    <property type="nucleotide sequence ID" value="NZ_CP045696.1"/>
</dbReference>
<evidence type="ECO:0000256" key="2">
    <source>
        <dbReference type="ARBA" id="ARBA00022448"/>
    </source>
</evidence>